<evidence type="ECO:0000256" key="1">
    <source>
        <dbReference type="SAM" id="SignalP"/>
    </source>
</evidence>
<evidence type="ECO:0000313" key="5">
    <source>
        <dbReference type="Proteomes" id="UP000251889"/>
    </source>
</evidence>
<dbReference type="InterPro" id="IPR038765">
    <property type="entry name" value="Papain-like_cys_pep_sf"/>
</dbReference>
<reference evidence="4 5" key="1">
    <citation type="submission" date="2018-06" db="EMBL/GenBank/DDBJ databases">
        <title>Chryseolinea flavus sp. nov., a member of the phylum Bacteroidetes isolated from soil.</title>
        <authorList>
            <person name="Li Y."/>
            <person name="Wang J."/>
        </authorList>
    </citation>
    <scope>NUCLEOTIDE SEQUENCE [LARGE SCALE GENOMIC DNA]</scope>
    <source>
        <strain evidence="4 5">SDU1-6</strain>
    </source>
</reference>
<dbReference type="Gene3D" id="3.10.620.30">
    <property type="match status" value="1"/>
</dbReference>
<proteinExistence type="predicted"/>
<evidence type="ECO:0008006" key="6">
    <source>
        <dbReference type="Google" id="ProtNLM"/>
    </source>
</evidence>
<protein>
    <recommendedName>
        <fullName evidence="6">DUF3857 domain-containing protein</fullName>
    </recommendedName>
</protein>
<evidence type="ECO:0000259" key="3">
    <source>
        <dbReference type="Pfam" id="PF12969"/>
    </source>
</evidence>
<dbReference type="Pfam" id="PF01841">
    <property type="entry name" value="Transglut_core"/>
    <property type="match status" value="1"/>
</dbReference>
<evidence type="ECO:0000313" key="4">
    <source>
        <dbReference type="EMBL" id="RAW03146.1"/>
    </source>
</evidence>
<dbReference type="Gene3D" id="2.60.120.1130">
    <property type="match status" value="1"/>
</dbReference>
<sequence length="651" mass="73635">MKTILVGLLLTVVHSSILFAQKSPSKFGDIPMDDIKMTTYDHDSSASAVILMDFGKCYITENAVSLILNFERHFRIKILSNDALHPGGPADIEIPLLNIGTDEEKVTSLKAVTYNLENGAIVETKLSKDGIFKQKFNKNISLQTFTLPNVKVGSVIEVSYTVTSDFLFNFHNWQFQYKIPVRSSEYWALIPDVLVVTKYQQGYIPITDYESKPQNTSTFQVEAHHWKAQRVPAFKTEPFMTCEKDYVTKVNFAVSQIVQPGRPIVNVMKSWASLNNTLVDEPQFGKLITGSGFLKKKAEELTAGMTDPLAKATAIYNYVKQSIEWDGSKEKYPDNLKEVLENKKGSSADINFILASMFEKVGIPVEMVLLSTRDHGFIRQQYPMERQLNYVICSTKIADKTMLIDATDRLLPMGVLPERCLNGVGMLISRDNHGWITIDTKIKAKTTISADLTIDESASIKGKLSFLYDGYDAHDVRQEYFGKGEQDFVKSFLNNRSWLFEKTEFQNVNDFNTPAKQIHDVVISEHATVTGNVMYVNPFVTNQLTDNVFKAQQREYPVDFGSPQEETYMAKINIPEGFVLDEIPKSRVLMLPGNAARYTYNISVTGNVITAVSIFQINKSLFVQSEYADLREFYNHVVAKQAEQIVLKKKI</sequence>
<feature type="signal peptide" evidence="1">
    <location>
        <begin position="1"/>
        <end position="20"/>
    </location>
</feature>
<dbReference type="OrthoDB" id="98874at2"/>
<dbReference type="RefSeq" id="WP_112745361.1">
    <property type="nucleotide sequence ID" value="NZ_QMFY01000001.1"/>
</dbReference>
<keyword evidence="5" id="KW-1185">Reference proteome</keyword>
<feature type="domain" description="DUF3857" evidence="3">
    <location>
        <begin position="71"/>
        <end position="234"/>
    </location>
</feature>
<name>A0A364Y7R1_9BACT</name>
<dbReference type="Gene3D" id="2.60.40.3140">
    <property type="match status" value="1"/>
</dbReference>
<organism evidence="4 5">
    <name type="scientific">Pseudochryseolinea flava</name>
    <dbReference type="NCBI Taxonomy" id="2059302"/>
    <lineage>
        <taxon>Bacteria</taxon>
        <taxon>Pseudomonadati</taxon>
        <taxon>Bacteroidota</taxon>
        <taxon>Cytophagia</taxon>
        <taxon>Cytophagales</taxon>
        <taxon>Fulvivirgaceae</taxon>
        <taxon>Pseudochryseolinea</taxon>
    </lineage>
</organism>
<dbReference type="Pfam" id="PF12969">
    <property type="entry name" value="DUF3857"/>
    <property type="match status" value="1"/>
</dbReference>
<dbReference type="InterPro" id="IPR024618">
    <property type="entry name" value="DUF3857"/>
</dbReference>
<feature type="chain" id="PRO_5016916420" description="DUF3857 domain-containing protein" evidence="1">
    <location>
        <begin position="21"/>
        <end position="651"/>
    </location>
</feature>
<gene>
    <name evidence="4" type="ORF">DQQ10_03350</name>
</gene>
<accession>A0A364Y7R1</accession>
<feature type="domain" description="Transglutaminase-like" evidence="2">
    <location>
        <begin position="296"/>
        <end position="375"/>
    </location>
</feature>
<dbReference type="EMBL" id="QMFY01000001">
    <property type="protein sequence ID" value="RAW03146.1"/>
    <property type="molecule type" value="Genomic_DNA"/>
</dbReference>
<evidence type="ECO:0000259" key="2">
    <source>
        <dbReference type="Pfam" id="PF01841"/>
    </source>
</evidence>
<comment type="caution">
    <text evidence="4">The sequence shown here is derived from an EMBL/GenBank/DDBJ whole genome shotgun (WGS) entry which is preliminary data.</text>
</comment>
<dbReference type="InterPro" id="IPR002931">
    <property type="entry name" value="Transglutaminase-like"/>
</dbReference>
<dbReference type="SUPFAM" id="SSF54001">
    <property type="entry name" value="Cysteine proteinases"/>
    <property type="match status" value="1"/>
</dbReference>
<dbReference type="Proteomes" id="UP000251889">
    <property type="component" value="Unassembled WGS sequence"/>
</dbReference>
<dbReference type="AlphaFoldDB" id="A0A364Y7R1"/>
<keyword evidence="1" id="KW-0732">Signal</keyword>